<dbReference type="EMBL" id="BARS01046585">
    <property type="protein sequence ID" value="GAG30775.1"/>
    <property type="molecule type" value="Genomic_DNA"/>
</dbReference>
<proteinExistence type="predicted"/>
<name>X0WJD7_9ZZZZ</name>
<protein>
    <submittedName>
        <fullName evidence="1">Uncharacterized protein</fullName>
    </submittedName>
</protein>
<dbReference type="AlphaFoldDB" id="X0WJD7"/>
<comment type="caution">
    <text evidence="1">The sequence shown here is derived from an EMBL/GenBank/DDBJ whole genome shotgun (WGS) entry which is preliminary data.</text>
</comment>
<organism evidence="1">
    <name type="scientific">marine sediment metagenome</name>
    <dbReference type="NCBI Taxonomy" id="412755"/>
    <lineage>
        <taxon>unclassified sequences</taxon>
        <taxon>metagenomes</taxon>
        <taxon>ecological metagenomes</taxon>
    </lineage>
</organism>
<gene>
    <name evidence="1" type="ORF">S01H1_70098</name>
</gene>
<reference evidence="1" key="1">
    <citation type="journal article" date="2014" name="Front. Microbiol.">
        <title>High frequency of phylogenetically diverse reductive dehalogenase-homologous genes in deep subseafloor sedimentary metagenomes.</title>
        <authorList>
            <person name="Kawai M."/>
            <person name="Futagami T."/>
            <person name="Toyoda A."/>
            <person name="Takaki Y."/>
            <person name="Nishi S."/>
            <person name="Hori S."/>
            <person name="Arai W."/>
            <person name="Tsubouchi T."/>
            <person name="Morono Y."/>
            <person name="Uchiyama I."/>
            <person name="Ito T."/>
            <person name="Fujiyama A."/>
            <person name="Inagaki F."/>
            <person name="Takami H."/>
        </authorList>
    </citation>
    <scope>NUCLEOTIDE SEQUENCE</scope>
    <source>
        <strain evidence="1">Expedition CK06-06</strain>
    </source>
</reference>
<evidence type="ECO:0000313" key="1">
    <source>
        <dbReference type="EMBL" id="GAG30775.1"/>
    </source>
</evidence>
<sequence length="240" mass="25448">DVTLTIGTIEYSSGGGQNVTLTGGTNVNFNSIFTKGGLKVYLPWEGNGTLGSLGSINYSATPAMDSVGHSVTSFHLFFDGENEDDDLESGDQFNVTIDDTTSGTIKLYVTEVNQAGTAGANGKKVETNEYETYITDDPVAPRIMHYTAEDDDYVEIYYPAASNGESETYAQVWLTEALSVTGEVGSMVFTDAEKTSWQSRDVILVGGSCINSATATALGVAYPTCEDAFTTATGIGDGQY</sequence>
<feature type="non-terminal residue" evidence="1">
    <location>
        <position position="1"/>
    </location>
</feature>
<accession>X0WJD7</accession>